<evidence type="ECO:0000313" key="1">
    <source>
        <dbReference type="EMBL" id="GBN23444.1"/>
    </source>
</evidence>
<proteinExistence type="predicted"/>
<comment type="caution">
    <text evidence="1">The sequence shown here is derived from an EMBL/GenBank/DDBJ whole genome shotgun (WGS) entry which is preliminary data.</text>
</comment>
<organism evidence="1 2">
    <name type="scientific">Araneus ventricosus</name>
    <name type="common">Orbweaver spider</name>
    <name type="synonym">Epeira ventricosa</name>
    <dbReference type="NCBI Taxonomy" id="182803"/>
    <lineage>
        <taxon>Eukaryota</taxon>
        <taxon>Metazoa</taxon>
        <taxon>Ecdysozoa</taxon>
        <taxon>Arthropoda</taxon>
        <taxon>Chelicerata</taxon>
        <taxon>Arachnida</taxon>
        <taxon>Araneae</taxon>
        <taxon>Araneomorphae</taxon>
        <taxon>Entelegynae</taxon>
        <taxon>Araneoidea</taxon>
        <taxon>Araneidae</taxon>
        <taxon>Araneus</taxon>
    </lineage>
</organism>
<evidence type="ECO:0000313" key="2">
    <source>
        <dbReference type="Proteomes" id="UP000499080"/>
    </source>
</evidence>
<accession>A0A4Y2MAB9</accession>
<name>A0A4Y2MAB9_ARAVE</name>
<dbReference type="AlphaFoldDB" id="A0A4Y2MAB9"/>
<sequence length="110" mass="11973">MSVSLAPSVNKNVLLCNEPFMITSFQANGVVTLHTIPFFSPSIYVGHSQPLCTNHKLIHYRSLEFPTASTSPLPSNCGFLLAPIFLEQERPHPSTLVEFQHLGPGGPNSA</sequence>
<reference evidence="1 2" key="1">
    <citation type="journal article" date="2019" name="Sci. Rep.">
        <title>Orb-weaving spider Araneus ventricosus genome elucidates the spidroin gene catalogue.</title>
        <authorList>
            <person name="Kono N."/>
            <person name="Nakamura H."/>
            <person name="Ohtoshi R."/>
            <person name="Moran D.A.P."/>
            <person name="Shinohara A."/>
            <person name="Yoshida Y."/>
            <person name="Fujiwara M."/>
            <person name="Mori M."/>
            <person name="Tomita M."/>
            <person name="Arakawa K."/>
        </authorList>
    </citation>
    <scope>NUCLEOTIDE SEQUENCE [LARGE SCALE GENOMIC DNA]</scope>
</reference>
<keyword evidence="2" id="KW-1185">Reference proteome</keyword>
<dbReference type="Proteomes" id="UP000499080">
    <property type="component" value="Unassembled WGS sequence"/>
</dbReference>
<protein>
    <submittedName>
        <fullName evidence="1">Uncharacterized protein</fullName>
    </submittedName>
</protein>
<dbReference type="EMBL" id="BGPR01006995">
    <property type="protein sequence ID" value="GBN23444.1"/>
    <property type="molecule type" value="Genomic_DNA"/>
</dbReference>
<gene>
    <name evidence="1" type="ORF">AVEN_219092_1</name>
</gene>